<protein>
    <submittedName>
        <fullName evidence="1">Uncharacterized protein</fullName>
    </submittedName>
</protein>
<evidence type="ECO:0000313" key="1">
    <source>
        <dbReference type="EMBL" id="POM81791.1"/>
    </source>
</evidence>
<name>A0A2P4YVG9_9STRA</name>
<dbReference type="Proteomes" id="UP000237271">
    <property type="component" value="Unassembled WGS sequence"/>
</dbReference>
<proteinExistence type="predicted"/>
<keyword evidence="2" id="KW-1185">Reference proteome</keyword>
<evidence type="ECO:0000313" key="2">
    <source>
        <dbReference type="Proteomes" id="UP000237271"/>
    </source>
</evidence>
<comment type="caution">
    <text evidence="1">The sequence shown here is derived from an EMBL/GenBank/DDBJ whole genome shotgun (WGS) entry which is preliminary data.</text>
</comment>
<accession>A0A2P4YVG9</accession>
<reference evidence="1 2" key="1">
    <citation type="journal article" date="2017" name="Genome Biol. Evol.">
        <title>Phytophthora megakarya and P. palmivora, closely related causal agents of cacao black pod rot, underwent increases in genome sizes and gene numbers by different mechanisms.</title>
        <authorList>
            <person name="Ali S.S."/>
            <person name="Shao J."/>
            <person name="Lary D.J."/>
            <person name="Kronmiller B."/>
            <person name="Shen D."/>
            <person name="Strem M.D."/>
            <person name="Amoako-Attah I."/>
            <person name="Akrofi A.Y."/>
            <person name="Begoude B.A."/>
            <person name="Ten Hoopen G.M."/>
            <person name="Coulibaly K."/>
            <person name="Kebe B.I."/>
            <person name="Melnick R.L."/>
            <person name="Guiltinan M.J."/>
            <person name="Tyler B.M."/>
            <person name="Meinhardt L.W."/>
            <person name="Bailey B.A."/>
        </authorList>
    </citation>
    <scope>NUCLEOTIDE SEQUENCE [LARGE SCALE GENOMIC DNA]</scope>
    <source>
        <strain evidence="2">sbr112.9</strain>
    </source>
</reference>
<sequence>MQHQFAANEVRIDALAAKPTAARKKQPPTYESKLTDDRELRFFSIELYNTDYHPAFLLSTGMKMATFNHHREHHPQTLDEAMEIALRFDHAGQLAAAPKSDWETKATYHRCRKADNIAPNCLTLEP</sequence>
<dbReference type="EMBL" id="NCKW01000017">
    <property type="protein sequence ID" value="POM81791.1"/>
    <property type="molecule type" value="Genomic_DNA"/>
</dbReference>
<gene>
    <name evidence="1" type="ORF">PHPALM_194</name>
</gene>
<dbReference type="AlphaFoldDB" id="A0A2P4YVG9"/>
<dbReference type="OrthoDB" id="106809at2759"/>
<organism evidence="1 2">
    <name type="scientific">Phytophthora palmivora</name>
    <dbReference type="NCBI Taxonomy" id="4796"/>
    <lineage>
        <taxon>Eukaryota</taxon>
        <taxon>Sar</taxon>
        <taxon>Stramenopiles</taxon>
        <taxon>Oomycota</taxon>
        <taxon>Peronosporomycetes</taxon>
        <taxon>Peronosporales</taxon>
        <taxon>Peronosporaceae</taxon>
        <taxon>Phytophthora</taxon>
    </lineage>
</organism>